<evidence type="ECO:0000313" key="4">
    <source>
        <dbReference type="EMBL" id="MEQ2558439.1"/>
    </source>
</evidence>
<dbReference type="Gene3D" id="2.60.40.1180">
    <property type="entry name" value="Golgi alpha-mannosidase II"/>
    <property type="match status" value="1"/>
</dbReference>
<proteinExistence type="predicted"/>
<dbReference type="EMBL" id="JBBMEX010000012">
    <property type="protein sequence ID" value="MEQ2558439.1"/>
    <property type="molecule type" value="Genomic_DNA"/>
</dbReference>
<dbReference type="InterPro" id="IPR006047">
    <property type="entry name" value="GH13_cat_dom"/>
</dbReference>
<name>A0ABV1HFG2_9FIRM</name>
<dbReference type="SUPFAM" id="SSF51445">
    <property type="entry name" value="(Trans)glycosidases"/>
    <property type="match status" value="1"/>
</dbReference>
<dbReference type="Pfam" id="PF00128">
    <property type="entry name" value="Alpha-amylase"/>
    <property type="match status" value="1"/>
</dbReference>
<organism evidence="4 5">
    <name type="scientific">Maccoyibacter intestinihominis</name>
    <dbReference type="NCBI Taxonomy" id="3133499"/>
    <lineage>
        <taxon>Bacteria</taxon>
        <taxon>Bacillati</taxon>
        <taxon>Bacillota</taxon>
        <taxon>Clostridia</taxon>
        <taxon>Lachnospirales</taxon>
        <taxon>Lachnospiraceae</taxon>
        <taxon>Maccoyibacter</taxon>
    </lineage>
</organism>
<reference evidence="4 5" key="1">
    <citation type="submission" date="2024-03" db="EMBL/GenBank/DDBJ databases">
        <title>Human intestinal bacterial collection.</title>
        <authorList>
            <person name="Pauvert C."/>
            <person name="Hitch T.C.A."/>
            <person name="Clavel T."/>
        </authorList>
    </citation>
    <scope>NUCLEOTIDE SEQUENCE [LARGE SCALE GENOMIC DNA]</scope>
    <source>
        <strain evidence="4 5">CLA-AA-H185</strain>
    </source>
</reference>
<keyword evidence="2" id="KW-0326">Glycosidase</keyword>
<sequence>MADEKNWIREAMFYHIYPLGFTGAPLRNEGEATAGGRILEVLDWIEHFKELGINAIYFGPIFESVSHGYDTTDYYQTDSRLGSKEDFKKVFTALHENGIRVIVDGVFNHVGRKFFAFLDVQKNLEQSDYKDWFCNLNFSWQSPLGDSFSYENWHGAAELVKLNLRNPAVCEHLLGAVGMWMDELGIDGLRLDAADCVDREFFKRLHSFTKGKREDFWLMGEIIHGDYRVWANDEMLDSVTNYECWKGIYSSHNDKNYFEIAYSLKRQFGQGGLYENLCLYNFLDNHDVNRIGSLLKQRENLKNAYTLLYMMPGIPSIYYGSEWGIEGVKGQGMDADLPLRPKLDLEEMCAQETDLPAHIRELAKIRKESDAVKYGAYDEVLVRNKQFVFARRSGEQYKVIALNLTDHAETLHFSYQGKEYEVLLEAYTSKIME</sequence>
<comment type="caution">
    <text evidence="4">The sequence shown here is derived from an EMBL/GenBank/DDBJ whole genome shotgun (WGS) entry which is preliminary data.</text>
</comment>
<feature type="domain" description="Glycosyl hydrolase family 13 catalytic" evidence="3">
    <location>
        <begin position="15"/>
        <end position="366"/>
    </location>
</feature>
<dbReference type="PANTHER" id="PTHR10357:SF210">
    <property type="entry name" value="MALTODEXTRIN GLUCOSIDASE"/>
    <property type="match status" value="1"/>
</dbReference>
<dbReference type="CDD" id="cd11353">
    <property type="entry name" value="AmyAc_euk_bac_CMD_like"/>
    <property type="match status" value="1"/>
</dbReference>
<keyword evidence="1 4" id="KW-0378">Hydrolase</keyword>
<evidence type="ECO:0000313" key="5">
    <source>
        <dbReference type="Proteomes" id="UP001454489"/>
    </source>
</evidence>
<evidence type="ECO:0000259" key="3">
    <source>
        <dbReference type="SMART" id="SM00642"/>
    </source>
</evidence>
<dbReference type="InterPro" id="IPR013780">
    <property type="entry name" value="Glyco_hydro_b"/>
</dbReference>
<evidence type="ECO:0000256" key="1">
    <source>
        <dbReference type="ARBA" id="ARBA00022801"/>
    </source>
</evidence>
<gene>
    <name evidence="4" type="ORF">WMO43_11260</name>
</gene>
<protein>
    <submittedName>
        <fullName evidence="4">Alpha-amylase family glycosyl hydrolase</fullName>
    </submittedName>
</protein>
<evidence type="ECO:0000256" key="2">
    <source>
        <dbReference type="ARBA" id="ARBA00023295"/>
    </source>
</evidence>
<keyword evidence="5" id="KW-1185">Reference proteome</keyword>
<dbReference type="InterPro" id="IPR017853">
    <property type="entry name" value="GH"/>
</dbReference>
<dbReference type="RefSeq" id="WP_353531264.1">
    <property type="nucleotide sequence ID" value="NZ_JBBMEX010000012.1"/>
</dbReference>
<dbReference type="Gene3D" id="3.20.20.80">
    <property type="entry name" value="Glycosidases"/>
    <property type="match status" value="1"/>
</dbReference>
<dbReference type="Proteomes" id="UP001454489">
    <property type="component" value="Unassembled WGS sequence"/>
</dbReference>
<dbReference type="PANTHER" id="PTHR10357">
    <property type="entry name" value="ALPHA-AMYLASE FAMILY MEMBER"/>
    <property type="match status" value="1"/>
</dbReference>
<accession>A0ABV1HFG2</accession>
<dbReference type="SMART" id="SM00642">
    <property type="entry name" value="Aamy"/>
    <property type="match status" value="1"/>
</dbReference>
<dbReference type="GO" id="GO:0016787">
    <property type="term" value="F:hydrolase activity"/>
    <property type="evidence" value="ECO:0007669"/>
    <property type="project" value="UniProtKB-KW"/>
</dbReference>